<proteinExistence type="predicted"/>
<sequence>MFSFICNKTMNFVFPSSQHTFFKTVLCSCLNVNTVGVGQRKKRSVRVLN</sequence>
<protein>
    <submittedName>
        <fullName evidence="1">Uncharacterized protein</fullName>
    </submittedName>
</protein>
<reference evidence="1" key="3">
    <citation type="submission" date="2025-09" db="UniProtKB">
        <authorList>
            <consortium name="Ensembl"/>
        </authorList>
    </citation>
    <scope>IDENTIFICATION</scope>
</reference>
<reference evidence="1" key="2">
    <citation type="submission" date="2025-08" db="UniProtKB">
        <authorList>
            <consortium name="Ensembl"/>
        </authorList>
    </citation>
    <scope>IDENTIFICATION</scope>
</reference>
<dbReference type="AlphaFoldDB" id="A0AAQ4QQI3"/>
<evidence type="ECO:0000313" key="2">
    <source>
        <dbReference type="Proteomes" id="UP000007635"/>
    </source>
</evidence>
<dbReference type="Ensembl" id="ENSGACT00000037268.1">
    <property type="protein sequence ID" value="ENSGACP00000052757.1"/>
    <property type="gene ID" value="ENSGACG00000034764.1"/>
</dbReference>
<evidence type="ECO:0000313" key="1">
    <source>
        <dbReference type="Ensembl" id="ENSGACP00000052757.1"/>
    </source>
</evidence>
<dbReference type="Proteomes" id="UP000007635">
    <property type="component" value="Chromosome VIII"/>
</dbReference>
<accession>A0AAQ4QQI3</accession>
<keyword evidence="2" id="KW-1185">Reference proteome</keyword>
<name>A0AAQ4QQI3_GASAC</name>
<reference evidence="1 2" key="1">
    <citation type="journal article" date="2021" name="G3 (Bethesda)">
        <title>Improved contiguity of the threespine stickleback genome using long-read sequencing.</title>
        <authorList>
            <person name="Nath S."/>
            <person name="Shaw D.E."/>
            <person name="White M.A."/>
        </authorList>
    </citation>
    <scope>NUCLEOTIDE SEQUENCE [LARGE SCALE GENOMIC DNA]</scope>
    <source>
        <strain evidence="1 2">Lake Benthic</strain>
    </source>
</reference>
<organism evidence="1 2">
    <name type="scientific">Gasterosteus aculeatus aculeatus</name>
    <name type="common">three-spined stickleback</name>
    <dbReference type="NCBI Taxonomy" id="481459"/>
    <lineage>
        <taxon>Eukaryota</taxon>
        <taxon>Metazoa</taxon>
        <taxon>Chordata</taxon>
        <taxon>Craniata</taxon>
        <taxon>Vertebrata</taxon>
        <taxon>Euteleostomi</taxon>
        <taxon>Actinopterygii</taxon>
        <taxon>Neopterygii</taxon>
        <taxon>Teleostei</taxon>
        <taxon>Neoteleostei</taxon>
        <taxon>Acanthomorphata</taxon>
        <taxon>Eupercaria</taxon>
        <taxon>Perciformes</taxon>
        <taxon>Cottioidei</taxon>
        <taxon>Gasterosteales</taxon>
        <taxon>Gasterosteidae</taxon>
        <taxon>Gasterosteus</taxon>
    </lineage>
</organism>